<name>A0A9P0ACK0_BEMTA</name>
<feature type="signal peptide" evidence="2">
    <location>
        <begin position="1"/>
        <end position="22"/>
    </location>
</feature>
<keyword evidence="2" id="KW-0732">Signal</keyword>
<reference evidence="3" key="1">
    <citation type="submission" date="2021-12" db="EMBL/GenBank/DDBJ databases">
        <authorList>
            <person name="King R."/>
        </authorList>
    </citation>
    <scope>NUCLEOTIDE SEQUENCE</scope>
</reference>
<proteinExistence type="predicted"/>
<dbReference type="EMBL" id="OU963865">
    <property type="protein sequence ID" value="CAH0388902.1"/>
    <property type="molecule type" value="Genomic_DNA"/>
</dbReference>
<feature type="chain" id="PRO_5040481902" evidence="2">
    <location>
        <begin position="23"/>
        <end position="238"/>
    </location>
</feature>
<dbReference type="KEGG" id="btab:109031460"/>
<accession>A0A9P0ACK0</accession>
<feature type="region of interest" description="Disordered" evidence="1">
    <location>
        <begin position="77"/>
        <end position="121"/>
    </location>
</feature>
<protein>
    <submittedName>
        <fullName evidence="3">Uncharacterized protein</fullName>
    </submittedName>
</protein>
<evidence type="ECO:0000313" key="4">
    <source>
        <dbReference type="Proteomes" id="UP001152759"/>
    </source>
</evidence>
<sequence length="238" mass="26236">MLARATRILQWLLIIQVIKIHCTTEVGKTELTEENEVAYVPLGRLYRARYRNLIQIPTSDLDKTYGGDLKLDMQAEESHDGGLVTVSQAQKSRDGDSVTEKQSGGSRDGGQAATLKNDDGDISIGFQAENNEIVGVSSKIQTEEGETMELTSETQSQKLETRILKTVGSGIGFGITAVNSLDHLGSAAFNRGTAVLKSITSSVSRYPSSPRRRYSRRRSRSFGIFGRLSYSPSRRRLF</sequence>
<evidence type="ECO:0000256" key="1">
    <source>
        <dbReference type="SAM" id="MobiDB-lite"/>
    </source>
</evidence>
<evidence type="ECO:0000313" key="3">
    <source>
        <dbReference type="EMBL" id="CAH0388902.1"/>
    </source>
</evidence>
<dbReference type="Proteomes" id="UP001152759">
    <property type="component" value="Chromosome 4"/>
</dbReference>
<dbReference type="AlphaFoldDB" id="A0A9P0ACK0"/>
<organism evidence="3 4">
    <name type="scientific">Bemisia tabaci</name>
    <name type="common">Sweetpotato whitefly</name>
    <name type="synonym">Aleurodes tabaci</name>
    <dbReference type="NCBI Taxonomy" id="7038"/>
    <lineage>
        <taxon>Eukaryota</taxon>
        <taxon>Metazoa</taxon>
        <taxon>Ecdysozoa</taxon>
        <taxon>Arthropoda</taxon>
        <taxon>Hexapoda</taxon>
        <taxon>Insecta</taxon>
        <taxon>Pterygota</taxon>
        <taxon>Neoptera</taxon>
        <taxon>Paraneoptera</taxon>
        <taxon>Hemiptera</taxon>
        <taxon>Sternorrhyncha</taxon>
        <taxon>Aleyrodoidea</taxon>
        <taxon>Aleyrodidae</taxon>
        <taxon>Aleyrodinae</taxon>
        <taxon>Bemisia</taxon>
    </lineage>
</organism>
<gene>
    <name evidence="3" type="ORF">BEMITA_LOCUS7786</name>
</gene>
<keyword evidence="4" id="KW-1185">Reference proteome</keyword>
<evidence type="ECO:0000256" key="2">
    <source>
        <dbReference type="SAM" id="SignalP"/>
    </source>
</evidence>